<name>A0A5B9R5L3_9BACT</name>
<proteinExistence type="predicted"/>
<reference evidence="2 3" key="1">
    <citation type="submission" date="2019-08" db="EMBL/GenBank/DDBJ databases">
        <title>Deep-cultivation of Planctomycetes and their phenomic and genomic characterization uncovers novel biology.</title>
        <authorList>
            <person name="Wiegand S."/>
            <person name="Jogler M."/>
            <person name="Boedeker C."/>
            <person name="Pinto D."/>
            <person name="Vollmers J."/>
            <person name="Rivas-Marin E."/>
            <person name="Kohn T."/>
            <person name="Peeters S.H."/>
            <person name="Heuer A."/>
            <person name="Rast P."/>
            <person name="Oberbeckmann S."/>
            <person name="Bunk B."/>
            <person name="Jeske O."/>
            <person name="Meyerdierks A."/>
            <person name="Storesund J.E."/>
            <person name="Kallscheuer N."/>
            <person name="Luecker S."/>
            <person name="Lage O.M."/>
            <person name="Pohl T."/>
            <person name="Merkel B.J."/>
            <person name="Hornburger P."/>
            <person name="Mueller R.-W."/>
            <person name="Bruemmer F."/>
            <person name="Labrenz M."/>
            <person name="Spormann A.M."/>
            <person name="Op den Camp H."/>
            <person name="Overmann J."/>
            <person name="Amann R."/>
            <person name="Jetten M.S.M."/>
            <person name="Mascher T."/>
            <person name="Medema M.H."/>
            <person name="Devos D.P."/>
            <person name="Kaster A.-K."/>
            <person name="Ovreas L."/>
            <person name="Rohde M."/>
            <person name="Galperin M.Y."/>
            <person name="Jogler C."/>
        </authorList>
    </citation>
    <scope>NUCLEOTIDE SEQUENCE [LARGE SCALE GENOMIC DNA]</scope>
    <source>
        <strain evidence="2 3">UC8</strain>
    </source>
</reference>
<evidence type="ECO:0000313" key="3">
    <source>
        <dbReference type="Proteomes" id="UP000325286"/>
    </source>
</evidence>
<dbReference type="KEGG" id="rul:UC8_35370"/>
<sequence length="213" mass="23508">MPPCRMFWSESDRAGGEHSHNVNKMKPLRSVHQLIVAFTFCLVLTGGGALRAEEPETDAAAKVAPPTTMLEARSRALLLFEMVHGTLQVVHRDFFEEDDALAIPSASLEDVFHELSVSFDVNFKWLIVNADALNVDHQPADAFEKRAAEALAEGKPMLETNENGRYRFAGPIRLPSQCLKCHVKRRTSNTDRTAGLLISMPLQAAAAEKETAP</sequence>
<feature type="domain" description="Tll0287-like" evidence="1">
    <location>
        <begin position="70"/>
        <end position="189"/>
    </location>
</feature>
<organism evidence="2 3">
    <name type="scientific">Roseimaritima ulvae</name>
    <dbReference type="NCBI Taxonomy" id="980254"/>
    <lineage>
        <taxon>Bacteria</taxon>
        <taxon>Pseudomonadati</taxon>
        <taxon>Planctomycetota</taxon>
        <taxon>Planctomycetia</taxon>
        <taxon>Pirellulales</taxon>
        <taxon>Pirellulaceae</taxon>
        <taxon>Roseimaritima</taxon>
    </lineage>
</organism>
<dbReference type="Pfam" id="PF11845">
    <property type="entry name" value="Tll0287-like"/>
    <property type="match status" value="1"/>
</dbReference>
<evidence type="ECO:0000313" key="2">
    <source>
        <dbReference type="EMBL" id="QEG41513.1"/>
    </source>
</evidence>
<evidence type="ECO:0000259" key="1">
    <source>
        <dbReference type="Pfam" id="PF11845"/>
    </source>
</evidence>
<dbReference type="InterPro" id="IPR021796">
    <property type="entry name" value="Tll0287-like_dom"/>
</dbReference>
<gene>
    <name evidence="2" type="ORF">UC8_35370</name>
</gene>
<accession>A0A5B9R5L3</accession>
<keyword evidence="3" id="KW-1185">Reference proteome</keyword>
<dbReference type="EMBL" id="CP042914">
    <property type="protein sequence ID" value="QEG41513.1"/>
    <property type="molecule type" value="Genomic_DNA"/>
</dbReference>
<dbReference type="Proteomes" id="UP000325286">
    <property type="component" value="Chromosome"/>
</dbReference>
<dbReference type="AlphaFoldDB" id="A0A5B9R5L3"/>
<protein>
    <recommendedName>
        <fullName evidence="1">Tll0287-like domain-containing protein</fullName>
    </recommendedName>
</protein>